<name>A0ACC4D7G9_PURLI</name>
<comment type="caution">
    <text evidence="1">The sequence shown here is derived from an EMBL/GenBank/DDBJ whole genome shotgun (WGS) entry which is preliminary data.</text>
</comment>
<protein>
    <submittedName>
        <fullName evidence="1">Uncharacterized protein</fullName>
    </submittedName>
</protein>
<accession>A0ACC4D7G9</accession>
<proteinExistence type="predicted"/>
<dbReference type="Proteomes" id="UP001638806">
    <property type="component" value="Unassembled WGS sequence"/>
</dbReference>
<evidence type="ECO:0000313" key="2">
    <source>
        <dbReference type="Proteomes" id="UP001638806"/>
    </source>
</evidence>
<evidence type="ECO:0000313" key="1">
    <source>
        <dbReference type="EMBL" id="KAL3952291.1"/>
    </source>
</evidence>
<keyword evidence="2" id="KW-1185">Reference proteome</keyword>
<reference evidence="1" key="1">
    <citation type="submission" date="2024-12" db="EMBL/GenBank/DDBJ databases">
        <title>Comparative genomics and development of molecular markers within Purpureocillium lilacinum and among Purpureocillium species.</title>
        <authorList>
            <person name="Yeh Z.-Y."/>
            <person name="Ni N.-T."/>
            <person name="Lo P.-H."/>
            <person name="Mushyakhwo K."/>
            <person name="Lin C.-F."/>
            <person name="Nai Y.-S."/>
        </authorList>
    </citation>
    <scope>NUCLEOTIDE SEQUENCE</scope>
    <source>
        <strain evidence="1">NCHU-NPUST-175</strain>
    </source>
</reference>
<gene>
    <name evidence="1" type="ORF">ACCO45_014008</name>
</gene>
<organism evidence="1 2">
    <name type="scientific">Purpureocillium lilacinum</name>
    <name type="common">Paecilomyces lilacinus</name>
    <dbReference type="NCBI Taxonomy" id="33203"/>
    <lineage>
        <taxon>Eukaryota</taxon>
        <taxon>Fungi</taxon>
        <taxon>Dikarya</taxon>
        <taxon>Ascomycota</taxon>
        <taxon>Pezizomycotina</taxon>
        <taxon>Sordariomycetes</taxon>
        <taxon>Hypocreomycetidae</taxon>
        <taxon>Hypocreales</taxon>
        <taxon>Ophiocordycipitaceae</taxon>
        <taxon>Purpureocillium</taxon>
    </lineage>
</organism>
<sequence>MHLSLSSALPSNVHVPTQTIPDQVSGRNGILNAIVTLASHLNDSVEPIKRQGFERQTPSACDAGFGSLSSPASRAAPPSSLSGSPLSSACIAFSASAISRSARRLFISTINVSITSV</sequence>
<dbReference type="EMBL" id="JBGNUJ010000013">
    <property type="protein sequence ID" value="KAL3952291.1"/>
    <property type="molecule type" value="Genomic_DNA"/>
</dbReference>